<dbReference type="EMBL" id="JBHSKG010000005">
    <property type="protein sequence ID" value="MFC5138995.1"/>
    <property type="molecule type" value="Genomic_DNA"/>
</dbReference>
<sequence length="109" mass="10945">MTRPARPGRHSDAAVVAGVDVDRVAATVAACPLVAGLDAGDHGTAATLLPGRRVIGVRVGEPAGGPARITVTVVARYGAPLTRLVEQVRSAVGVRAPGHPVDVVVTDVS</sequence>
<organism evidence="1 2">
    <name type="scientific">Actinomycetospora rhizophila</name>
    <dbReference type="NCBI Taxonomy" id="1416876"/>
    <lineage>
        <taxon>Bacteria</taxon>
        <taxon>Bacillati</taxon>
        <taxon>Actinomycetota</taxon>
        <taxon>Actinomycetes</taxon>
        <taxon>Pseudonocardiales</taxon>
        <taxon>Pseudonocardiaceae</taxon>
        <taxon>Actinomycetospora</taxon>
    </lineage>
</organism>
<proteinExistence type="predicted"/>
<dbReference type="RefSeq" id="WP_378021188.1">
    <property type="nucleotide sequence ID" value="NZ_JBHSKG010000005.1"/>
</dbReference>
<comment type="caution">
    <text evidence="1">The sequence shown here is derived from an EMBL/GenBank/DDBJ whole genome shotgun (WGS) entry which is preliminary data.</text>
</comment>
<name>A0ABV9ZE09_9PSEU</name>
<gene>
    <name evidence="1" type="ORF">ACFPK1_12190</name>
</gene>
<accession>A0ABV9ZE09</accession>
<evidence type="ECO:0000313" key="1">
    <source>
        <dbReference type="EMBL" id="MFC5138995.1"/>
    </source>
</evidence>
<protein>
    <recommendedName>
        <fullName evidence="3">Asp23/Gls24 family envelope stress response protein</fullName>
    </recommendedName>
</protein>
<evidence type="ECO:0008006" key="3">
    <source>
        <dbReference type="Google" id="ProtNLM"/>
    </source>
</evidence>
<keyword evidence="2" id="KW-1185">Reference proteome</keyword>
<reference evidence="2" key="1">
    <citation type="journal article" date="2019" name="Int. J. Syst. Evol. Microbiol.">
        <title>The Global Catalogue of Microorganisms (GCM) 10K type strain sequencing project: providing services to taxonomists for standard genome sequencing and annotation.</title>
        <authorList>
            <consortium name="The Broad Institute Genomics Platform"/>
            <consortium name="The Broad Institute Genome Sequencing Center for Infectious Disease"/>
            <person name="Wu L."/>
            <person name="Ma J."/>
        </authorList>
    </citation>
    <scope>NUCLEOTIDE SEQUENCE [LARGE SCALE GENOMIC DNA]</scope>
    <source>
        <strain evidence="2">XZYJ18</strain>
    </source>
</reference>
<evidence type="ECO:0000313" key="2">
    <source>
        <dbReference type="Proteomes" id="UP001596175"/>
    </source>
</evidence>
<dbReference type="Proteomes" id="UP001596175">
    <property type="component" value="Unassembled WGS sequence"/>
</dbReference>